<feature type="region of interest" description="Disordered" evidence="1">
    <location>
        <begin position="60"/>
        <end position="83"/>
    </location>
</feature>
<accession>A0A1D7SQM8</accession>
<feature type="region of interest" description="Disordered" evidence="1">
    <location>
        <begin position="347"/>
        <end position="403"/>
    </location>
</feature>
<evidence type="ECO:0000256" key="1">
    <source>
        <dbReference type="SAM" id="MobiDB-lite"/>
    </source>
</evidence>
<proteinExistence type="predicted"/>
<name>A0A1D7SQM8_9CAUD</name>
<reference evidence="2 3" key="1">
    <citation type="journal article" date="2016" name="Environ. Microbiol.">
        <title>Genomic diversification of marine cyanophages into stable ecotypes.</title>
        <authorList>
            <person name="Marston M.F."/>
            <person name="Martiny J.B."/>
        </authorList>
    </citation>
    <scope>NUCLEOTIDE SEQUENCE [LARGE SCALE GENOMIC DNA]</scope>
    <source>
        <strain evidence="2">RW_01_0310</strain>
    </source>
</reference>
<dbReference type="EMBL" id="KX349310">
    <property type="protein sequence ID" value="AOO15852.1"/>
    <property type="molecule type" value="Genomic_DNA"/>
</dbReference>
<evidence type="ECO:0000313" key="3">
    <source>
        <dbReference type="Proteomes" id="UP000226226"/>
    </source>
</evidence>
<keyword evidence="3" id="KW-1185">Reference proteome</keyword>
<organism evidence="2 3">
    <name type="scientific">Cyanophage S-RIM12 isolate RW_01_0310</name>
    <dbReference type="NCBI Taxonomy" id="2790347"/>
    <lineage>
        <taxon>Viruses</taxon>
        <taxon>Duplodnaviria</taxon>
        <taxon>Heunggongvirae</taxon>
        <taxon>Uroviricota</taxon>
        <taxon>Caudoviricetes</taxon>
        <taxon>Pantevenvirales</taxon>
        <taxon>Kyanoviridae</taxon>
        <taxon>Brizovirus</taxon>
        <taxon>Brizovirus rhodeisland01</taxon>
    </lineage>
</organism>
<feature type="compositionally biased region" description="Basic and acidic residues" evidence="1">
    <location>
        <begin position="21"/>
        <end position="32"/>
    </location>
</feature>
<gene>
    <name evidence="2" type="ORF">RW010310_151</name>
</gene>
<feature type="region of interest" description="Disordered" evidence="1">
    <location>
        <begin position="1"/>
        <end position="37"/>
    </location>
</feature>
<sequence length="425" mass="47353">MAIFSIGNKRDQRGAIPQSEPNDKLGDSESIRRNRGASNKRQLWSRFKWTEFHNQRTRSSIPIHPDLHGSRGNKSDCNPKNNRSYQRNRYYKYLYPVIGLLIASPVSAADVGGVSATANPIANSSGSVTNQAIQVLQGPYITNQYGGGIACQGPTANITPFITHARSQKDPFEQYYMEPQYDNRDFQGQMVETQKVVKNFPWEPWYDDRSYTNSEGETVRAYEDGQDMTITTMEMMGDGVPDNPGSELWRKPVRTGDAINNSTSLGLSATLSFPLDGGLQERCKQAADTQIQMQQQMIANKRLDFEIARLKNCGQLMQQGISFHPRSPYYKVCADVVVQNVNTVKQHRHSIPSVSVPTVGPLSHGSDHAVPPSSQTQTTQGVSFPVRQQSSSPLSSSQVSPLLTKDQQEALQAVQKSSQLQQLRR</sequence>
<protein>
    <submittedName>
        <fullName evidence="2">Uncharacterized protein</fullName>
    </submittedName>
</protein>
<feature type="compositionally biased region" description="Polar residues" evidence="1">
    <location>
        <begin position="372"/>
        <end position="382"/>
    </location>
</feature>
<feature type="compositionally biased region" description="Low complexity" evidence="1">
    <location>
        <begin position="385"/>
        <end position="403"/>
    </location>
</feature>
<dbReference type="Proteomes" id="UP000226226">
    <property type="component" value="Segment"/>
</dbReference>
<evidence type="ECO:0000313" key="2">
    <source>
        <dbReference type="EMBL" id="AOO15852.1"/>
    </source>
</evidence>